<proteinExistence type="predicted"/>
<evidence type="ECO:0000313" key="1">
    <source>
        <dbReference type="EMBL" id="GBM63388.1"/>
    </source>
</evidence>
<evidence type="ECO:0000313" key="2">
    <source>
        <dbReference type="EMBL" id="GBM63401.1"/>
    </source>
</evidence>
<dbReference type="AlphaFoldDB" id="A0A4Y2HDU6"/>
<accession>A0A4Y2HDU6</accession>
<organism evidence="4 5">
    <name type="scientific">Araneus ventricosus</name>
    <name type="common">Orbweaver spider</name>
    <name type="synonym">Epeira ventricosa</name>
    <dbReference type="NCBI Taxonomy" id="182803"/>
    <lineage>
        <taxon>Eukaryota</taxon>
        <taxon>Metazoa</taxon>
        <taxon>Ecdysozoa</taxon>
        <taxon>Arthropoda</taxon>
        <taxon>Chelicerata</taxon>
        <taxon>Arachnida</taxon>
        <taxon>Araneae</taxon>
        <taxon>Araneomorphae</taxon>
        <taxon>Entelegynae</taxon>
        <taxon>Araneoidea</taxon>
        <taxon>Araneidae</taxon>
        <taxon>Araneus</taxon>
    </lineage>
</organism>
<evidence type="ECO:0000313" key="3">
    <source>
        <dbReference type="EMBL" id="GBM63423.1"/>
    </source>
</evidence>
<dbReference type="Proteomes" id="UP000499080">
    <property type="component" value="Unassembled WGS sequence"/>
</dbReference>
<feature type="non-terminal residue" evidence="4">
    <location>
        <position position="59"/>
    </location>
</feature>
<reference evidence="4 5" key="1">
    <citation type="journal article" date="2019" name="Sci. Rep.">
        <title>Orb-weaving spider Araneus ventricosus genome elucidates the spidroin gene catalogue.</title>
        <authorList>
            <person name="Kono N."/>
            <person name="Nakamura H."/>
            <person name="Ohtoshi R."/>
            <person name="Moran D.A.P."/>
            <person name="Shinohara A."/>
            <person name="Yoshida Y."/>
            <person name="Fujiwara M."/>
            <person name="Mori M."/>
            <person name="Tomita M."/>
            <person name="Arakawa K."/>
        </authorList>
    </citation>
    <scope>NUCLEOTIDE SEQUENCE [LARGE SCALE GENOMIC DNA]</scope>
</reference>
<name>A0A4Y2HDU6_ARAVE</name>
<dbReference type="EMBL" id="BGPR01181275">
    <property type="protein sequence ID" value="GBM63401.1"/>
    <property type="molecule type" value="Genomic_DNA"/>
</dbReference>
<evidence type="ECO:0000313" key="5">
    <source>
        <dbReference type="Proteomes" id="UP000499080"/>
    </source>
</evidence>
<sequence length="59" mass="6356">MAGLSSLTTTPRDSLMSTLPTAFSPFSEQQPAQLCPTSIEVAWLVTAGFGARELNMMHK</sequence>
<evidence type="ECO:0000313" key="4">
    <source>
        <dbReference type="EMBL" id="GBM63473.1"/>
    </source>
</evidence>
<gene>
    <name evidence="2" type="ORF">AVEN_103510_1</name>
    <name evidence="3" type="ORF">AVEN_236290_1</name>
    <name evidence="1" type="ORF">AVEN_2526_1</name>
    <name evidence="4" type="ORF">AVEN_33340_1</name>
</gene>
<dbReference type="EMBL" id="BGPR01181269">
    <property type="protein sequence ID" value="GBM63388.1"/>
    <property type="molecule type" value="Genomic_DNA"/>
</dbReference>
<dbReference type="EMBL" id="BGPR01181297">
    <property type="protein sequence ID" value="GBM63473.1"/>
    <property type="molecule type" value="Genomic_DNA"/>
</dbReference>
<comment type="caution">
    <text evidence="4">The sequence shown here is derived from an EMBL/GenBank/DDBJ whole genome shotgun (WGS) entry which is preliminary data.</text>
</comment>
<dbReference type="EMBL" id="BGPR01181280">
    <property type="protein sequence ID" value="GBM63423.1"/>
    <property type="molecule type" value="Genomic_DNA"/>
</dbReference>
<keyword evidence="5" id="KW-1185">Reference proteome</keyword>
<protein>
    <submittedName>
        <fullName evidence="4">Uncharacterized protein</fullName>
    </submittedName>
</protein>